<comment type="caution">
    <text evidence="1">The sequence shown here is derived from an EMBL/GenBank/DDBJ whole genome shotgun (WGS) entry which is preliminary data.</text>
</comment>
<organism evidence="1 2">
    <name type="scientific">Araneus ventricosus</name>
    <name type="common">Orbweaver spider</name>
    <name type="synonym">Epeira ventricosa</name>
    <dbReference type="NCBI Taxonomy" id="182803"/>
    <lineage>
        <taxon>Eukaryota</taxon>
        <taxon>Metazoa</taxon>
        <taxon>Ecdysozoa</taxon>
        <taxon>Arthropoda</taxon>
        <taxon>Chelicerata</taxon>
        <taxon>Arachnida</taxon>
        <taxon>Araneae</taxon>
        <taxon>Araneomorphae</taxon>
        <taxon>Entelegynae</taxon>
        <taxon>Araneoidea</taxon>
        <taxon>Araneidae</taxon>
        <taxon>Araneus</taxon>
    </lineage>
</organism>
<protein>
    <submittedName>
        <fullName evidence="1">Uncharacterized protein</fullName>
    </submittedName>
</protein>
<dbReference type="EMBL" id="BGPR01083608">
    <property type="protein sequence ID" value="GBL92084.1"/>
    <property type="molecule type" value="Genomic_DNA"/>
</dbReference>
<evidence type="ECO:0000313" key="2">
    <source>
        <dbReference type="Proteomes" id="UP000499080"/>
    </source>
</evidence>
<name>A0A4Y2BLM6_ARAVE</name>
<sequence>MEDDIYLLLFSASAPPMIDPGTAHNPLLSQSVFCRLYIYWHILVVVFSHSATSAIDSGQPSTSSPPLVSTPILYIRHICCLFFAIVQRLDWTAIIPSPPQSLRLYYIRHILAVVSSP</sequence>
<accession>A0A4Y2BLM6</accession>
<dbReference type="AlphaFoldDB" id="A0A4Y2BLM6"/>
<proteinExistence type="predicted"/>
<keyword evidence="2" id="KW-1185">Reference proteome</keyword>
<evidence type="ECO:0000313" key="1">
    <source>
        <dbReference type="EMBL" id="GBL92084.1"/>
    </source>
</evidence>
<gene>
    <name evidence="1" type="ORF">AVEN_175139_1</name>
</gene>
<reference evidence="1 2" key="1">
    <citation type="journal article" date="2019" name="Sci. Rep.">
        <title>Orb-weaving spider Araneus ventricosus genome elucidates the spidroin gene catalogue.</title>
        <authorList>
            <person name="Kono N."/>
            <person name="Nakamura H."/>
            <person name="Ohtoshi R."/>
            <person name="Moran D.A.P."/>
            <person name="Shinohara A."/>
            <person name="Yoshida Y."/>
            <person name="Fujiwara M."/>
            <person name="Mori M."/>
            <person name="Tomita M."/>
            <person name="Arakawa K."/>
        </authorList>
    </citation>
    <scope>NUCLEOTIDE SEQUENCE [LARGE SCALE GENOMIC DNA]</scope>
</reference>
<dbReference type="Proteomes" id="UP000499080">
    <property type="component" value="Unassembled WGS sequence"/>
</dbReference>